<dbReference type="AlphaFoldDB" id="A0AAD9XIA8"/>
<evidence type="ECO:0000313" key="1">
    <source>
        <dbReference type="EMBL" id="KAK2659747.1"/>
    </source>
</evidence>
<keyword evidence="2" id="KW-1185">Reference proteome</keyword>
<accession>A0AAD9XIA8</accession>
<organism evidence="1 2">
    <name type="scientific">Dipteronia dyeriana</name>
    <dbReference type="NCBI Taxonomy" id="168575"/>
    <lineage>
        <taxon>Eukaryota</taxon>
        <taxon>Viridiplantae</taxon>
        <taxon>Streptophyta</taxon>
        <taxon>Embryophyta</taxon>
        <taxon>Tracheophyta</taxon>
        <taxon>Spermatophyta</taxon>
        <taxon>Magnoliopsida</taxon>
        <taxon>eudicotyledons</taxon>
        <taxon>Gunneridae</taxon>
        <taxon>Pentapetalae</taxon>
        <taxon>rosids</taxon>
        <taxon>malvids</taxon>
        <taxon>Sapindales</taxon>
        <taxon>Sapindaceae</taxon>
        <taxon>Hippocastanoideae</taxon>
        <taxon>Acereae</taxon>
        <taxon>Dipteronia</taxon>
    </lineage>
</organism>
<protein>
    <submittedName>
        <fullName evidence="1">Uncharacterized protein</fullName>
    </submittedName>
</protein>
<comment type="caution">
    <text evidence="1">The sequence shown here is derived from an EMBL/GenBank/DDBJ whole genome shotgun (WGS) entry which is preliminary data.</text>
</comment>
<gene>
    <name evidence="1" type="ORF">Ddye_006280</name>
</gene>
<name>A0AAD9XIA8_9ROSI</name>
<dbReference type="EMBL" id="JANJYI010000002">
    <property type="protein sequence ID" value="KAK2659747.1"/>
    <property type="molecule type" value="Genomic_DNA"/>
</dbReference>
<sequence>MEKDTKIDISAGHMSIVPHGTSCAVKFLKEDIDVEMEGKFDRMFMNTIATGDHVWAPLPSVLPSDGCEPIDNDTIVLDNDLVDEDPVKVTHDAEGLEKKKNKRVIEEHETKVIKINKSKKMGIKGGKIGGAEKCYNGLIP</sequence>
<reference evidence="1" key="1">
    <citation type="journal article" date="2023" name="Plant J.">
        <title>Genome sequences and population genomics provide insights into the demographic history, inbreeding, and mutation load of two 'living fossil' tree species of Dipteronia.</title>
        <authorList>
            <person name="Feng Y."/>
            <person name="Comes H.P."/>
            <person name="Chen J."/>
            <person name="Zhu S."/>
            <person name="Lu R."/>
            <person name="Zhang X."/>
            <person name="Li P."/>
            <person name="Qiu J."/>
            <person name="Olsen K.M."/>
            <person name="Qiu Y."/>
        </authorList>
    </citation>
    <scope>NUCLEOTIDE SEQUENCE</scope>
    <source>
        <strain evidence="1">KIB01</strain>
    </source>
</reference>
<evidence type="ECO:0000313" key="2">
    <source>
        <dbReference type="Proteomes" id="UP001280121"/>
    </source>
</evidence>
<dbReference type="Proteomes" id="UP001280121">
    <property type="component" value="Unassembled WGS sequence"/>
</dbReference>
<proteinExistence type="predicted"/>